<reference evidence="1" key="1">
    <citation type="submission" date="2021-02" db="EMBL/GenBank/DDBJ databases">
        <authorList>
            <person name="Nowell W R."/>
        </authorList>
    </citation>
    <scope>NUCLEOTIDE SEQUENCE</scope>
</reference>
<dbReference type="EMBL" id="CAJOBP010054059">
    <property type="protein sequence ID" value="CAF4825165.1"/>
    <property type="molecule type" value="Genomic_DNA"/>
</dbReference>
<name>A0A821QHH8_9BILA</name>
<dbReference type="AlphaFoldDB" id="A0A821QHH8"/>
<proteinExistence type="predicted"/>
<keyword evidence="2" id="KW-1185">Reference proteome</keyword>
<comment type="caution">
    <text evidence="1">The sequence shown here is derived from an EMBL/GenBank/DDBJ whole genome shotgun (WGS) entry which is preliminary data.</text>
</comment>
<sequence length="23" mass="2599">MPTVRENGCWAASDKYIGLAYRP</sequence>
<protein>
    <submittedName>
        <fullName evidence="1">Uncharacterized protein</fullName>
    </submittedName>
</protein>
<gene>
    <name evidence="1" type="ORF">UJA718_LOCUS42344</name>
</gene>
<organism evidence="1 2">
    <name type="scientific">Rotaria socialis</name>
    <dbReference type="NCBI Taxonomy" id="392032"/>
    <lineage>
        <taxon>Eukaryota</taxon>
        <taxon>Metazoa</taxon>
        <taxon>Spiralia</taxon>
        <taxon>Gnathifera</taxon>
        <taxon>Rotifera</taxon>
        <taxon>Eurotatoria</taxon>
        <taxon>Bdelloidea</taxon>
        <taxon>Philodinida</taxon>
        <taxon>Philodinidae</taxon>
        <taxon>Rotaria</taxon>
    </lineage>
</organism>
<evidence type="ECO:0000313" key="2">
    <source>
        <dbReference type="Proteomes" id="UP000663873"/>
    </source>
</evidence>
<accession>A0A821QHH8</accession>
<feature type="non-terminal residue" evidence="1">
    <location>
        <position position="1"/>
    </location>
</feature>
<evidence type="ECO:0000313" key="1">
    <source>
        <dbReference type="EMBL" id="CAF4825165.1"/>
    </source>
</evidence>
<dbReference type="Proteomes" id="UP000663873">
    <property type="component" value="Unassembled WGS sequence"/>
</dbReference>